<dbReference type="EMBL" id="JAMZMM010000197">
    <property type="protein sequence ID" value="MCP2730405.1"/>
    <property type="molecule type" value="Genomic_DNA"/>
</dbReference>
<organism evidence="1 2">
    <name type="scientific">Limnofasciculus baicalensis BBK-W-15</name>
    <dbReference type="NCBI Taxonomy" id="2699891"/>
    <lineage>
        <taxon>Bacteria</taxon>
        <taxon>Bacillati</taxon>
        <taxon>Cyanobacteriota</taxon>
        <taxon>Cyanophyceae</taxon>
        <taxon>Coleofasciculales</taxon>
        <taxon>Coleofasciculaceae</taxon>
        <taxon>Limnofasciculus</taxon>
        <taxon>Limnofasciculus baicalensis</taxon>
    </lineage>
</organism>
<comment type="caution">
    <text evidence="1">The sequence shown here is derived from an EMBL/GenBank/DDBJ whole genome shotgun (WGS) entry which is preliminary data.</text>
</comment>
<evidence type="ECO:0000313" key="1">
    <source>
        <dbReference type="EMBL" id="MCP2730405.1"/>
    </source>
</evidence>
<sequence>MNSKASNTNPQEISELIAGVVDAVISQNHQTLNQLLKQLVYDIPAQQPNESLKAQTTKTILIEIATKLEQILGSITHPIMAWFVVYVGLVSSPPEAIQSVQMVLDRGFKPFEDFFVDRQGIHFYDLGTSPEKLARMPERLSEFTQMTVRINIAEVNQVMERFDVAETMARQMLLNLKILEQKMNIPLEELLGVLDYNDELKRQVMESDLTKSDKNGFGM</sequence>
<accession>A0AAE3GTD6</accession>
<gene>
    <name evidence="1" type="ORF">NJ959_18410</name>
</gene>
<evidence type="ECO:0000313" key="2">
    <source>
        <dbReference type="Proteomes" id="UP001204953"/>
    </source>
</evidence>
<protein>
    <submittedName>
        <fullName evidence="1">Uncharacterized protein</fullName>
    </submittedName>
</protein>
<dbReference type="RefSeq" id="WP_254013165.1">
    <property type="nucleotide sequence ID" value="NZ_JAMZMM010000197.1"/>
</dbReference>
<dbReference type="Proteomes" id="UP001204953">
    <property type="component" value="Unassembled WGS sequence"/>
</dbReference>
<proteinExistence type="predicted"/>
<name>A0AAE3GTD6_9CYAN</name>
<keyword evidence="2" id="KW-1185">Reference proteome</keyword>
<reference evidence="1" key="1">
    <citation type="submission" date="2022-06" db="EMBL/GenBank/DDBJ databases">
        <title>New cyanobacteria of genus Symplocastrum in benthos of Lake Baikal.</title>
        <authorList>
            <person name="Sorokovikova E."/>
            <person name="Tikhonova I."/>
            <person name="Krasnopeev A."/>
            <person name="Evseev P."/>
            <person name="Gladkikh A."/>
            <person name="Belykh O."/>
        </authorList>
    </citation>
    <scope>NUCLEOTIDE SEQUENCE</scope>
    <source>
        <strain evidence="1">BBK-W-15</strain>
    </source>
</reference>
<dbReference type="AlphaFoldDB" id="A0AAE3GTD6"/>